<dbReference type="PRINTS" id="PR00081">
    <property type="entry name" value="GDHRDH"/>
</dbReference>
<proteinExistence type="inferred from homology"/>
<keyword evidence="2" id="KW-0521">NADP</keyword>
<name>A0A9P8VUM7_9HYPO</name>
<keyword evidence="5" id="KW-1185">Reference proteome</keyword>
<accession>A0A9P8VUM7</accession>
<dbReference type="PANTHER" id="PTHR24320:SF282">
    <property type="entry name" value="WW DOMAIN-CONTAINING OXIDOREDUCTASE"/>
    <property type="match status" value="1"/>
</dbReference>
<dbReference type="OrthoDB" id="191139at2759"/>
<sequence length="309" mass="33439">MPIFSTKGVSFNPAHDIPSLIGKVVLVTGRNSGLRKQSVLELSKHQPTEIWLAARSLHKAQAAAGDIKKLVPNTPIKLLELDVSSLDSVKSAAKTFCQSSSRLDILMLNAGIMAHPPGLTQDGYKIQFGTNPIEHAPLTELLLPVILKTVENDPNADARVISLSSVSHKQAPVGGILFDKLKTKAEGLSDFSWHGQSKLANTLFARELAKRYPQLKVTSVHPGSVATNLFNVAAQETLLIRGLRTLGAPLLSSVENGTKNQLWAATSKEVTSGEYYEPVGVMGNASMYVEDDLARKLWEWPGVELQSCS</sequence>
<dbReference type="AlphaFoldDB" id="A0A9P8VUM7"/>
<evidence type="ECO:0000313" key="5">
    <source>
        <dbReference type="Proteomes" id="UP000777438"/>
    </source>
</evidence>
<dbReference type="SUPFAM" id="SSF51735">
    <property type="entry name" value="NAD(P)-binding Rossmann-fold domains"/>
    <property type="match status" value="1"/>
</dbReference>
<dbReference type="InterPro" id="IPR036291">
    <property type="entry name" value="NAD(P)-bd_dom_sf"/>
</dbReference>
<dbReference type="PANTHER" id="PTHR24320">
    <property type="entry name" value="RETINOL DEHYDROGENASE"/>
    <property type="match status" value="1"/>
</dbReference>
<comment type="caution">
    <text evidence="4">The sequence shown here is derived from an EMBL/GenBank/DDBJ whole genome shotgun (WGS) entry which is preliminary data.</text>
</comment>
<evidence type="ECO:0000256" key="3">
    <source>
        <dbReference type="ARBA" id="ARBA00023002"/>
    </source>
</evidence>
<gene>
    <name evidence="4" type="ORF">B0T10DRAFT_609659</name>
</gene>
<dbReference type="Proteomes" id="UP000777438">
    <property type="component" value="Unassembled WGS sequence"/>
</dbReference>
<comment type="similarity">
    <text evidence="1">Belongs to the short-chain dehydrogenases/reductases (SDR) family.</text>
</comment>
<protein>
    <submittedName>
        <fullName evidence="4">Short-chain dehydrogenase/reductase</fullName>
    </submittedName>
</protein>
<evidence type="ECO:0000256" key="1">
    <source>
        <dbReference type="ARBA" id="ARBA00006484"/>
    </source>
</evidence>
<evidence type="ECO:0000256" key="2">
    <source>
        <dbReference type="ARBA" id="ARBA00022857"/>
    </source>
</evidence>
<dbReference type="Pfam" id="PF00106">
    <property type="entry name" value="adh_short"/>
    <property type="match status" value="1"/>
</dbReference>
<evidence type="ECO:0000313" key="4">
    <source>
        <dbReference type="EMBL" id="KAH6880047.1"/>
    </source>
</evidence>
<dbReference type="Gene3D" id="3.40.50.720">
    <property type="entry name" value="NAD(P)-binding Rossmann-like Domain"/>
    <property type="match status" value="1"/>
</dbReference>
<organism evidence="4 5">
    <name type="scientific">Thelonectria olida</name>
    <dbReference type="NCBI Taxonomy" id="1576542"/>
    <lineage>
        <taxon>Eukaryota</taxon>
        <taxon>Fungi</taxon>
        <taxon>Dikarya</taxon>
        <taxon>Ascomycota</taxon>
        <taxon>Pezizomycotina</taxon>
        <taxon>Sordariomycetes</taxon>
        <taxon>Hypocreomycetidae</taxon>
        <taxon>Hypocreales</taxon>
        <taxon>Nectriaceae</taxon>
        <taxon>Thelonectria</taxon>
    </lineage>
</organism>
<dbReference type="InterPro" id="IPR002347">
    <property type="entry name" value="SDR_fam"/>
</dbReference>
<reference evidence="4 5" key="1">
    <citation type="journal article" date="2021" name="Nat. Commun.">
        <title>Genetic determinants of endophytism in the Arabidopsis root mycobiome.</title>
        <authorList>
            <person name="Mesny F."/>
            <person name="Miyauchi S."/>
            <person name="Thiergart T."/>
            <person name="Pickel B."/>
            <person name="Atanasova L."/>
            <person name="Karlsson M."/>
            <person name="Huettel B."/>
            <person name="Barry K.W."/>
            <person name="Haridas S."/>
            <person name="Chen C."/>
            <person name="Bauer D."/>
            <person name="Andreopoulos W."/>
            <person name="Pangilinan J."/>
            <person name="LaButti K."/>
            <person name="Riley R."/>
            <person name="Lipzen A."/>
            <person name="Clum A."/>
            <person name="Drula E."/>
            <person name="Henrissat B."/>
            <person name="Kohler A."/>
            <person name="Grigoriev I.V."/>
            <person name="Martin F.M."/>
            <person name="Hacquard S."/>
        </authorList>
    </citation>
    <scope>NUCLEOTIDE SEQUENCE [LARGE SCALE GENOMIC DNA]</scope>
    <source>
        <strain evidence="4 5">MPI-CAGE-CH-0241</strain>
    </source>
</reference>
<dbReference type="EMBL" id="JAGPYM010000027">
    <property type="protein sequence ID" value="KAH6880047.1"/>
    <property type="molecule type" value="Genomic_DNA"/>
</dbReference>
<dbReference type="GO" id="GO:0016491">
    <property type="term" value="F:oxidoreductase activity"/>
    <property type="evidence" value="ECO:0007669"/>
    <property type="project" value="UniProtKB-KW"/>
</dbReference>
<keyword evidence="3" id="KW-0560">Oxidoreductase</keyword>